<dbReference type="InterPro" id="IPR011701">
    <property type="entry name" value="MFS"/>
</dbReference>
<dbReference type="Gene3D" id="1.20.1250.20">
    <property type="entry name" value="MFS general substrate transporter like domains"/>
    <property type="match status" value="1"/>
</dbReference>
<dbReference type="EMBL" id="WLZY01000001">
    <property type="protein sequence ID" value="NDL56647.1"/>
    <property type="molecule type" value="Genomic_DNA"/>
</dbReference>
<keyword evidence="3 5" id="KW-1133">Transmembrane helix</keyword>
<protein>
    <submittedName>
        <fullName evidence="7">MFS transporter</fullName>
    </submittedName>
</protein>
<feature type="transmembrane region" description="Helical" evidence="5">
    <location>
        <begin position="241"/>
        <end position="259"/>
    </location>
</feature>
<reference evidence="7 8" key="1">
    <citation type="submission" date="2019-11" db="EMBL/GenBank/DDBJ databases">
        <authorList>
            <person name="Li X.-J."/>
            <person name="Feng X.-M."/>
        </authorList>
    </citation>
    <scope>NUCLEOTIDE SEQUENCE [LARGE SCALE GENOMIC DNA]</scope>
    <source>
        <strain evidence="7 8">XMNu-373</strain>
    </source>
</reference>
<comment type="caution">
    <text evidence="7">The sequence shown here is derived from an EMBL/GenBank/DDBJ whole genome shotgun (WGS) entry which is preliminary data.</text>
</comment>
<feature type="transmembrane region" description="Helical" evidence="5">
    <location>
        <begin position="481"/>
        <end position="503"/>
    </location>
</feature>
<dbReference type="Pfam" id="PF07690">
    <property type="entry name" value="MFS_1"/>
    <property type="match status" value="1"/>
</dbReference>
<feature type="transmembrane region" description="Helical" evidence="5">
    <location>
        <begin position="173"/>
        <end position="196"/>
    </location>
</feature>
<feature type="transmembrane region" description="Helical" evidence="5">
    <location>
        <begin position="49"/>
        <end position="72"/>
    </location>
</feature>
<evidence type="ECO:0000313" key="7">
    <source>
        <dbReference type="EMBL" id="NDL56647.1"/>
    </source>
</evidence>
<accession>A0A7K3M0U0</accession>
<feature type="transmembrane region" description="Helical" evidence="5">
    <location>
        <begin position="144"/>
        <end position="166"/>
    </location>
</feature>
<dbReference type="GO" id="GO:0005886">
    <property type="term" value="C:plasma membrane"/>
    <property type="evidence" value="ECO:0007669"/>
    <property type="project" value="UniProtKB-SubCell"/>
</dbReference>
<dbReference type="InterPro" id="IPR020846">
    <property type="entry name" value="MFS_dom"/>
</dbReference>
<dbReference type="AlphaFoldDB" id="A0A7K3M0U0"/>
<evidence type="ECO:0000313" key="8">
    <source>
        <dbReference type="Proteomes" id="UP000460435"/>
    </source>
</evidence>
<feature type="domain" description="Major facilitator superfamily (MFS) profile" evidence="6">
    <location>
        <begin position="49"/>
        <end position="508"/>
    </location>
</feature>
<proteinExistence type="predicted"/>
<gene>
    <name evidence="7" type="ORF">F7O44_06135</name>
</gene>
<evidence type="ECO:0000256" key="1">
    <source>
        <dbReference type="ARBA" id="ARBA00004651"/>
    </source>
</evidence>
<comment type="subcellular location">
    <subcellularLocation>
        <location evidence="1">Cell membrane</location>
        <topology evidence="1">Multi-pass membrane protein</topology>
    </subcellularLocation>
</comment>
<name>A0A7K3M0U0_9ACTN</name>
<evidence type="ECO:0000256" key="5">
    <source>
        <dbReference type="SAM" id="Phobius"/>
    </source>
</evidence>
<dbReference type="RefSeq" id="WP_343073815.1">
    <property type="nucleotide sequence ID" value="NZ_WLZY01000001.1"/>
</dbReference>
<feature type="transmembrane region" description="Helical" evidence="5">
    <location>
        <begin position="396"/>
        <end position="418"/>
    </location>
</feature>
<dbReference type="InterPro" id="IPR036259">
    <property type="entry name" value="MFS_trans_sf"/>
</dbReference>
<feature type="transmembrane region" description="Helical" evidence="5">
    <location>
        <begin position="439"/>
        <end position="461"/>
    </location>
</feature>
<feature type="transmembrane region" description="Helical" evidence="5">
    <location>
        <begin position="84"/>
        <end position="102"/>
    </location>
</feature>
<evidence type="ECO:0000256" key="2">
    <source>
        <dbReference type="ARBA" id="ARBA00022692"/>
    </source>
</evidence>
<feature type="transmembrane region" description="Helical" evidence="5">
    <location>
        <begin position="265"/>
        <end position="285"/>
    </location>
</feature>
<organism evidence="7 8">
    <name type="scientific">Phytoactinopolyspora mesophila</name>
    <dbReference type="NCBI Taxonomy" id="2650750"/>
    <lineage>
        <taxon>Bacteria</taxon>
        <taxon>Bacillati</taxon>
        <taxon>Actinomycetota</taxon>
        <taxon>Actinomycetes</taxon>
        <taxon>Jiangellales</taxon>
        <taxon>Jiangellaceae</taxon>
        <taxon>Phytoactinopolyspora</taxon>
    </lineage>
</organism>
<evidence type="ECO:0000256" key="3">
    <source>
        <dbReference type="ARBA" id="ARBA00022989"/>
    </source>
</evidence>
<keyword evidence="8" id="KW-1185">Reference proteome</keyword>
<feature type="transmembrane region" description="Helical" evidence="5">
    <location>
        <begin position="373"/>
        <end position="390"/>
    </location>
</feature>
<keyword evidence="4 5" id="KW-0472">Membrane</keyword>
<dbReference type="PANTHER" id="PTHR23501">
    <property type="entry name" value="MAJOR FACILITATOR SUPERFAMILY"/>
    <property type="match status" value="1"/>
</dbReference>
<keyword evidence="2 5" id="KW-0812">Transmembrane</keyword>
<dbReference type="Gene3D" id="1.20.1720.10">
    <property type="entry name" value="Multidrug resistance protein D"/>
    <property type="match status" value="1"/>
</dbReference>
<feature type="transmembrane region" description="Helical" evidence="5">
    <location>
        <begin position="114"/>
        <end position="132"/>
    </location>
</feature>
<dbReference type="PANTHER" id="PTHR23501:SF197">
    <property type="entry name" value="COMD"/>
    <property type="match status" value="1"/>
</dbReference>
<dbReference type="GO" id="GO:0022857">
    <property type="term" value="F:transmembrane transporter activity"/>
    <property type="evidence" value="ECO:0007669"/>
    <property type="project" value="InterPro"/>
</dbReference>
<feature type="transmembrane region" description="Helical" evidence="5">
    <location>
        <begin position="305"/>
        <end position="330"/>
    </location>
</feature>
<dbReference type="PROSITE" id="PS50850">
    <property type="entry name" value="MFS"/>
    <property type="match status" value="1"/>
</dbReference>
<dbReference type="PRINTS" id="PR01036">
    <property type="entry name" value="TCRTETB"/>
</dbReference>
<feature type="transmembrane region" description="Helical" evidence="5">
    <location>
        <begin position="342"/>
        <end position="364"/>
    </location>
</feature>
<sequence length="516" mass="53844">MLISVIASASNSRTQGTASTSWRQHDLLAAPPYVEWPDQTMTPRQVRQVMSGLLLAMFAAALSGTIVINALPRIVHELGGEQRQYTWVIAATLLAATASGPIWGKLADRMSKKLLVQLSLSVFFAGTILAGLSPTTGALIGFRVIQGLGAGGLIALANIVIATVIGARSRGRYLGYLAAVGASATVAGPPLGGLIIDVPFLGWRWCFWAGAPLAIAALVLLQKTLQVPVTTAETRLDWYGALLIPAGISVLLVWITLGGGSFDWLSWPSAAVLGVSASAIFLSVVAERRAADPVVPPHLFRDRTIVLVVVASAALEVGIVSAWAFVAQYFQIARGYAPSQSGLMMLPMMAAMVLTTLVCSRLVARAGRWKRNVVMGAALAVVALGLLGTIDRATSLWLIGVYAAVLGFGIGASVPYLIIAAQDSLSHRDLGAGTSMVMFFRLLGAAAGVSVLGAVFANHVTGSMAGGVAQASVVQAAYGDATASTFRVTAAIVLVGFICVVFIKEKPLRTTVHGHH</sequence>
<dbReference type="SUPFAM" id="SSF103473">
    <property type="entry name" value="MFS general substrate transporter"/>
    <property type="match status" value="1"/>
</dbReference>
<evidence type="ECO:0000259" key="6">
    <source>
        <dbReference type="PROSITE" id="PS50850"/>
    </source>
</evidence>
<dbReference type="Proteomes" id="UP000460435">
    <property type="component" value="Unassembled WGS sequence"/>
</dbReference>
<evidence type="ECO:0000256" key="4">
    <source>
        <dbReference type="ARBA" id="ARBA00023136"/>
    </source>
</evidence>
<feature type="transmembrane region" description="Helical" evidence="5">
    <location>
        <begin position="202"/>
        <end position="221"/>
    </location>
</feature>